<sequence length="865" mass="92258">MNNSKRFLERFAAFFLVAAGFVLASCSNLSLNMEEKDMSAKDGYAAISLAVGLKGSEKEAKSLEANARTVMPKADANNSASGFTDICLYAKLSSDPATLGTTDTLLTKWENYNEMQIKPYSKPITAGTYDFMLTAKNYGATMTQTLTGKMLASGDTTKLDFTSLSADSNGAQTGSIQLNLYYHPYNHQVAEDFKKYVQSIVSPYFALSISLDSNLIGTKDSSTASIKKTDETGNMYEIDWNSTSFTSAPVNAGFHIVSFTFTAGDGSVFVYPVPVHVEAGYLSKGAFYPFESPASATQNAGTQSYTVTYNSNTPSPAVKTQTFYPGSSIADAEALGFISGDGKRFKEWNTQENGSGTAYKPGSTPALTGNLTLYAQWANFKKVTYIINIESAADPSSMRNDFYVQNYETGDTLVTHTAAFSDFTSSTDAGKYTFCGWDTAENGSGTRYADGASPALTEDTILYAQWCGKKTYLGYYSVKDAKQWNALMGAPFANTVSGTITADISLEVDYSSSNTISNPALSLTTGKTFKGEIVSTKRSLLMKISGFSEVLFDKIAAGSKIKYVNINGPVCNTNEGTIDTVTVSGVQMSGYAPIAKINAAGGVIDSCTVQNCTVEGIKPASGESFVGGICNENLGEIKNCEVRDCTIDGETHGIQFTGGICGKNSGTISGTGTLSGHSTKVTGTVKGSSSAGAYEAVYTGGYCGYNSGNIPDKGEINITLSGCNDEKGHKGYVTGKNETNAVNEDSSANKVSSQIKVAGWKNGKVIINLENETLGSGSTWTSDTFSLEENTKVYFLLQDSSGGSKTNKETLKLLTSDGTPVKTFISNGRPNIATSIYLNKGTYKLSRYNGNGLYTSKMDIKIVRY</sequence>
<dbReference type="EMBL" id="ATFC01000009">
    <property type="protein sequence ID" value="EPF46386.1"/>
    <property type="molecule type" value="Genomic_DNA"/>
</dbReference>
<dbReference type="GO" id="GO:0030313">
    <property type="term" value="C:cell envelope"/>
    <property type="evidence" value="ECO:0007669"/>
    <property type="project" value="UniProtKB-SubCell"/>
</dbReference>
<evidence type="ECO:0008006" key="4">
    <source>
        <dbReference type="Google" id="ProtNLM"/>
    </source>
</evidence>
<organism evidence="2 3">
    <name type="scientific">Treponema vincentii F0403</name>
    <dbReference type="NCBI Taxonomy" id="1125702"/>
    <lineage>
        <taxon>Bacteria</taxon>
        <taxon>Pseudomonadati</taxon>
        <taxon>Spirochaetota</taxon>
        <taxon>Spirochaetia</taxon>
        <taxon>Spirochaetales</taxon>
        <taxon>Treponemataceae</taxon>
        <taxon>Treponema</taxon>
    </lineage>
</organism>
<accession>S3LA81</accession>
<dbReference type="Proteomes" id="UP000014605">
    <property type="component" value="Unassembled WGS sequence"/>
</dbReference>
<reference evidence="2 3" key="1">
    <citation type="submission" date="2013-04" db="EMBL/GenBank/DDBJ databases">
        <title>The Genome Sequence of Treponema vincentii F0403.</title>
        <authorList>
            <consortium name="The Broad Institute Genomics Platform"/>
            <person name="Earl A."/>
            <person name="Ward D."/>
            <person name="Feldgarden M."/>
            <person name="Gevers D."/>
            <person name="Leonetti C."/>
            <person name="Izard J."/>
            <person name="Walker B."/>
            <person name="Young S."/>
            <person name="Zeng Q."/>
            <person name="Gargeya S."/>
            <person name="Fitzgerald M."/>
            <person name="Haas B."/>
            <person name="Abouelleil A."/>
            <person name="Allen A.W."/>
            <person name="Alvarado L."/>
            <person name="Arachchi H.M."/>
            <person name="Berlin A.M."/>
            <person name="Chapman S.B."/>
            <person name="Gainer-Dewar J."/>
            <person name="Goldberg J."/>
            <person name="Griggs A."/>
            <person name="Gujja S."/>
            <person name="Hansen M."/>
            <person name="Howarth C."/>
            <person name="Imamovic A."/>
            <person name="Ireland A."/>
            <person name="Larimer J."/>
            <person name="McCowan C."/>
            <person name="Murphy C."/>
            <person name="Pearson M."/>
            <person name="Poon T.W."/>
            <person name="Priest M."/>
            <person name="Roberts A."/>
            <person name="Saif S."/>
            <person name="Shea T."/>
            <person name="Sisk P."/>
            <person name="Sykes S."/>
            <person name="Wortman J."/>
            <person name="Nusbaum C."/>
            <person name="Birren B."/>
        </authorList>
    </citation>
    <scope>NUCLEOTIDE SEQUENCE [LARGE SCALE GENOMIC DNA]</scope>
    <source>
        <strain evidence="2 3">F0403</strain>
    </source>
</reference>
<proteinExistence type="predicted"/>
<gene>
    <name evidence="2" type="ORF">HMPREF1222_01906</name>
</gene>
<comment type="subcellular location">
    <subcellularLocation>
        <location evidence="1">Cell envelope</location>
    </subcellularLocation>
</comment>
<dbReference type="InterPro" id="IPR013378">
    <property type="entry name" value="InlB-like_B-rpt"/>
</dbReference>
<evidence type="ECO:0000313" key="3">
    <source>
        <dbReference type="Proteomes" id="UP000014605"/>
    </source>
</evidence>
<comment type="caution">
    <text evidence="2">The sequence shown here is derived from an EMBL/GenBank/DDBJ whole genome shotgun (WGS) entry which is preliminary data.</text>
</comment>
<evidence type="ECO:0000313" key="2">
    <source>
        <dbReference type="EMBL" id="EPF46386.1"/>
    </source>
</evidence>
<dbReference type="Gene3D" id="2.60.40.4270">
    <property type="entry name" value="Listeria-Bacteroides repeat domain"/>
    <property type="match status" value="2"/>
</dbReference>
<evidence type="ECO:0000256" key="1">
    <source>
        <dbReference type="ARBA" id="ARBA00004196"/>
    </source>
</evidence>
<dbReference type="Gene3D" id="2.160.20.110">
    <property type="match status" value="1"/>
</dbReference>
<dbReference type="GeneID" id="301462031"/>
<dbReference type="HOGENOM" id="CLU_331184_0_0_12"/>
<protein>
    <recommendedName>
        <fullName evidence="4">GLUG domain-containing protein</fullName>
    </recommendedName>
</protein>
<dbReference type="PROSITE" id="PS51257">
    <property type="entry name" value="PROKAR_LIPOPROTEIN"/>
    <property type="match status" value="1"/>
</dbReference>
<name>S3LA81_9SPIR</name>
<dbReference type="AlphaFoldDB" id="S3LA81"/>
<dbReference type="Pfam" id="PF09479">
    <property type="entry name" value="Flg_new"/>
    <property type="match status" value="2"/>
</dbReference>
<dbReference type="PATRIC" id="fig|1125702.3.peg.1964"/>
<keyword evidence="3" id="KW-1185">Reference proteome</keyword>
<dbReference type="InterPro" id="IPR042229">
    <property type="entry name" value="Listeria/Bacterioides_rpt_sf"/>
</dbReference>
<dbReference type="RefSeq" id="WP_016519199.1">
    <property type="nucleotide sequence ID" value="NZ_KE332512.1"/>
</dbReference>